<keyword evidence="1" id="KW-1133">Transmembrane helix</keyword>
<feature type="transmembrane region" description="Helical" evidence="1">
    <location>
        <begin position="65"/>
        <end position="84"/>
    </location>
</feature>
<evidence type="ECO:0000313" key="3">
    <source>
        <dbReference type="Proteomes" id="UP000272025"/>
    </source>
</evidence>
<keyword evidence="1" id="KW-0472">Membrane</keyword>
<sequence length="227" mass="25413">MVGFTGQMAHRRSFSFMRSLLSCGLGIFSFLFIRILFFLWSFLFFCPLHTLQSIRAPIPAAPCHSFSFLFSYLGGYCWTTWIYMDWLASKVNAEGETGSRPLENNLGIPDCYQVCPTTRFIGSFPSGHFASVSAVQGFQVWVILHHSEAAEAAEAAADGIPFGGWAWDERHRGTYGWARGRRYLLFLIATLGSADPSFTICIVPLTAAVSFFLVRCTVGSLYIVHRF</sequence>
<reference evidence="2 3" key="1">
    <citation type="journal article" date="2018" name="Mol. Ecol.">
        <title>The obligate alkalophilic soda-lake fungus Sodiomyces alkalinus has shifted to a protein diet.</title>
        <authorList>
            <person name="Grum-Grzhimaylo A.A."/>
            <person name="Falkoski D.L."/>
            <person name="van den Heuvel J."/>
            <person name="Valero-Jimenez C.A."/>
            <person name="Min B."/>
            <person name="Choi I.G."/>
            <person name="Lipzen A."/>
            <person name="Daum C.G."/>
            <person name="Aanen D.K."/>
            <person name="Tsang A."/>
            <person name="Henrissat B."/>
            <person name="Bilanenko E.N."/>
            <person name="de Vries R.P."/>
            <person name="van Kan J.A.L."/>
            <person name="Grigoriev I.V."/>
            <person name="Debets A.J.M."/>
        </authorList>
    </citation>
    <scope>NUCLEOTIDE SEQUENCE [LARGE SCALE GENOMIC DNA]</scope>
    <source>
        <strain evidence="2 3">F11</strain>
    </source>
</reference>
<evidence type="ECO:0000256" key="1">
    <source>
        <dbReference type="SAM" id="Phobius"/>
    </source>
</evidence>
<dbReference type="RefSeq" id="XP_028469688.1">
    <property type="nucleotide sequence ID" value="XM_028607369.1"/>
</dbReference>
<proteinExistence type="predicted"/>
<name>A0A3N2Q544_SODAK</name>
<protein>
    <submittedName>
        <fullName evidence="2">Uncharacterized protein</fullName>
    </submittedName>
</protein>
<organism evidence="2 3">
    <name type="scientific">Sodiomyces alkalinus (strain CBS 110278 / VKM F-3762 / F11)</name>
    <name type="common">Alkaliphilic filamentous fungus</name>
    <dbReference type="NCBI Taxonomy" id="1314773"/>
    <lineage>
        <taxon>Eukaryota</taxon>
        <taxon>Fungi</taxon>
        <taxon>Dikarya</taxon>
        <taxon>Ascomycota</taxon>
        <taxon>Pezizomycotina</taxon>
        <taxon>Sordariomycetes</taxon>
        <taxon>Hypocreomycetidae</taxon>
        <taxon>Glomerellales</taxon>
        <taxon>Plectosphaerellaceae</taxon>
        <taxon>Sodiomyces</taxon>
    </lineage>
</organism>
<keyword evidence="3" id="KW-1185">Reference proteome</keyword>
<gene>
    <name evidence="2" type="ORF">SODALDRAFT_2413</name>
</gene>
<dbReference type="GeneID" id="39575847"/>
<keyword evidence="1" id="KW-0812">Transmembrane</keyword>
<dbReference type="AlphaFoldDB" id="A0A3N2Q544"/>
<accession>A0A3N2Q544</accession>
<evidence type="ECO:0000313" key="2">
    <source>
        <dbReference type="EMBL" id="ROT41882.1"/>
    </source>
</evidence>
<dbReference type="EMBL" id="ML119051">
    <property type="protein sequence ID" value="ROT41882.1"/>
    <property type="molecule type" value="Genomic_DNA"/>
</dbReference>
<dbReference type="Proteomes" id="UP000272025">
    <property type="component" value="Unassembled WGS sequence"/>
</dbReference>
<feature type="transmembrane region" description="Helical" evidence="1">
    <location>
        <begin position="20"/>
        <end position="45"/>
    </location>
</feature>
<feature type="transmembrane region" description="Helical" evidence="1">
    <location>
        <begin position="183"/>
        <end position="214"/>
    </location>
</feature>